<protein>
    <submittedName>
        <fullName evidence="1">Uncharacterized protein</fullName>
    </submittedName>
</protein>
<gene>
    <name evidence="1" type="ORF">METZ01_LOCUS294247</name>
</gene>
<reference evidence="1" key="1">
    <citation type="submission" date="2018-05" db="EMBL/GenBank/DDBJ databases">
        <authorList>
            <person name="Lanie J.A."/>
            <person name="Ng W.-L."/>
            <person name="Kazmierczak K.M."/>
            <person name="Andrzejewski T.M."/>
            <person name="Davidsen T.M."/>
            <person name="Wayne K.J."/>
            <person name="Tettelin H."/>
            <person name="Glass J.I."/>
            <person name="Rusch D."/>
            <person name="Podicherti R."/>
            <person name="Tsui H.-C.T."/>
            <person name="Winkler M.E."/>
        </authorList>
    </citation>
    <scope>NUCLEOTIDE SEQUENCE</scope>
</reference>
<evidence type="ECO:0000313" key="1">
    <source>
        <dbReference type="EMBL" id="SVC41393.1"/>
    </source>
</evidence>
<organism evidence="1">
    <name type="scientific">marine metagenome</name>
    <dbReference type="NCBI Taxonomy" id="408172"/>
    <lineage>
        <taxon>unclassified sequences</taxon>
        <taxon>metagenomes</taxon>
        <taxon>ecological metagenomes</taxon>
    </lineage>
</organism>
<sequence length="74" mass="8186">MITEYPLAFTGTERLSEVSLGACKGPHDARRTGQWAFLYSETVIGNNEVATLIALRKGVLIRDKNPGKSRGFYL</sequence>
<proteinExistence type="predicted"/>
<dbReference type="AlphaFoldDB" id="A0A382LXZ1"/>
<name>A0A382LXZ1_9ZZZZ</name>
<dbReference type="EMBL" id="UINC01089912">
    <property type="protein sequence ID" value="SVC41393.1"/>
    <property type="molecule type" value="Genomic_DNA"/>
</dbReference>
<accession>A0A382LXZ1</accession>